<evidence type="ECO:0000313" key="6">
    <source>
        <dbReference type="Proteomes" id="UP000677228"/>
    </source>
</evidence>
<evidence type="ECO:0000256" key="2">
    <source>
        <dbReference type="SAM" id="MobiDB-lite"/>
    </source>
</evidence>
<feature type="region of interest" description="Disordered" evidence="2">
    <location>
        <begin position="83"/>
        <end position="112"/>
    </location>
</feature>
<keyword evidence="1" id="KW-0863">Zinc-finger</keyword>
<proteinExistence type="predicted"/>
<comment type="caution">
    <text evidence="4">The sequence shown here is derived from an EMBL/GenBank/DDBJ whole genome shotgun (WGS) entry which is preliminary data.</text>
</comment>
<feature type="domain" description="SWIM-type" evidence="3">
    <location>
        <begin position="374"/>
        <end position="411"/>
    </location>
</feature>
<accession>A0A8S2ETB6</accession>
<dbReference type="PROSITE" id="PS50966">
    <property type="entry name" value="ZF_SWIM"/>
    <property type="match status" value="1"/>
</dbReference>
<dbReference type="EMBL" id="CAJOBA010041282">
    <property type="protein sequence ID" value="CAF4111034.1"/>
    <property type="molecule type" value="Genomic_DNA"/>
</dbReference>
<dbReference type="GO" id="GO:0008270">
    <property type="term" value="F:zinc ion binding"/>
    <property type="evidence" value="ECO:0007669"/>
    <property type="project" value="UniProtKB-KW"/>
</dbReference>
<evidence type="ECO:0000256" key="1">
    <source>
        <dbReference type="PROSITE-ProRule" id="PRU00325"/>
    </source>
</evidence>
<gene>
    <name evidence="4" type="ORF">OVA965_LOCUS28681</name>
    <name evidence="5" type="ORF">TMI583_LOCUS29438</name>
</gene>
<dbReference type="EMBL" id="CAJNOK010019701">
    <property type="protein sequence ID" value="CAF1304269.1"/>
    <property type="molecule type" value="Genomic_DNA"/>
</dbReference>
<dbReference type="AlphaFoldDB" id="A0A8S2ETB6"/>
<keyword evidence="1" id="KW-0862">Zinc</keyword>
<sequence length="506" mass="58415">MPTILLANMIHETKQESTHLQFVRYLKDHIPDIEDKCFLVTDDELAFKNSFKKEYPLLSQHRCWNHLLKNIYKRTIRYRKKKAEEEANENESQQSQEEGDQNQEELNSGDNEIGMTEEELDSYIEFLEELDNILHDHLYCQTITHQPIEEETTNSTTTNVILIEESRKQTATRYCRDVRYLLSHKIKQAFERDLPILQGNWSTDFIKYFNRYILLDIDELGMWTIYEIDVKDLFKRTVTSNSVEGVNFVFKQPTSWKSVTIDRLILILNFLQGYFINELQRGYCGIGDYTLKPEYAKLQMDILMLEFLQSYDPHEIVNRIKNLDLAVKDDGQDERRQLPLASIDLSQIMFSDPKQIELTSSGAIMVKQKDNSIFTVQLMAHRMFQCSCGLSRTTRGVTECVHIIGAKRRLNIPIEKPVSKQNCAVLRKGMKANLGIKKTGQKKTTVLDKENKTLPASATTKNLTIQKKTTAKLLIANNIQREGYGLFKAFLQLGAGLSVGLSGLGM</sequence>
<name>A0A8S2ETB6_9BILA</name>
<dbReference type="InterPro" id="IPR007527">
    <property type="entry name" value="Znf_SWIM"/>
</dbReference>
<reference evidence="4" key="1">
    <citation type="submission" date="2021-02" db="EMBL/GenBank/DDBJ databases">
        <authorList>
            <person name="Nowell W R."/>
        </authorList>
    </citation>
    <scope>NUCLEOTIDE SEQUENCE</scope>
</reference>
<keyword evidence="1" id="KW-0479">Metal-binding</keyword>
<protein>
    <recommendedName>
        <fullName evidence="3">SWIM-type domain-containing protein</fullName>
    </recommendedName>
</protein>
<dbReference type="Proteomes" id="UP000677228">
    <property type="component" value="Unassembled WGS sequence"/>
</dbReference>
<evidence type="ECO:0000313" key="4">
    <source>
        <dbReference type="EMBL" id="CAF1304269.1"/>
    </source>
</evidence>
<evidence type="ECO:0000259" key="3">
    <source>
        <dbReference type="PROSITE" id="PS50966"/>
    </source>
</evidence>
<evidence type="ECO:0000313" key="5">
    <source>
        <dbReference type="EMBL" id="CAF4111034.1"/>
    </source>
</evidence>
<dbReference type="Proteomes" id="UP000682733">
    <property type="component" value="Unassembled WGS sequence"/>
</dbReference>
<feature type="non-terminal residue" evidence="4">
    <location>
        <position position="1"/>
    </location>
</feature>
<organism evidence="4 6">
    <name type="scientific">Didymodactylos carnosus</name>
    <dbReference type="NCBI Taxonomy" id="1234261"/>
    <lineage>
        <taxon>Eukaryota</taxon>
        <taxon>Metazoa</taxon>
        <taxon>Spiralia</taxon>
        <taxon>Gnathifera</taxon>
        <taxon>Rotifera</taxon>
        <taxon>Eurotatoria</taxon>
        <taxon>Bdelloidea</taxon>
        <taxon>Philodinida</taxon>
        <taxon>Philodinidae</taxon>
        <taxon>Didymodactylos</taxon>
    </lineage>
</organism>